<name>A0A1Z3NC52_BDEBC</name>
<reference evidence="1 2" key="1">
    <citation type="submission" date="2017-04" db="EMBL/GenBank/DDBJ databases">
        <title>Whole genome sequence of Bdellovibrio bacteriovorus strain SSB218315.</title>
        <authorList>
            <person name="Oyedara O."/>
            <person name="Rodriguez-Perez M.A."/>
        </authorList>
    </citation>
    <scope>NUCLEOTIDE SEQUENCE [LARGE SCALE GENOMIC DNA]</scope>
    <source>
        <strain evidence="1 2">SSB218315</strain>
    </source>
</reference>
<dbReference type="RefSeq" id="WP_088566441.1">
    <property type="nucleotide sequence ID" value="NZ_CP020946.1"/>
</dbReference>
<evidence type="ECO:0000313" key="1">
    <source>
        <dbReference type="EMBL" id="ASD65027.1"/>
    </source>
</evidence>
<protein>
    <submittedName>
        <fullName evidence="1">Uncharacterized protein</fullName>
    </submittedName>
</protein>
<organism evidence="1 2">
    <name type="scientific">Bdellovibrio bacteriovorus</name>
    <dbReference type="NCBI Taxonomy" id="959"/>
    <lineage>
        <taxon>Bacteria</taxon>
        <taxon>Pseudomonadati</taxon>
        <taxon>Bdellovibrionota</taxon>
        <taxon>Bdellovibrionia</taxon>
        <taxon>Bdellovibrionales</taxon>
        <taxon>Pseudobdellovibrionaceae</taxon>
        <taxon>Bdellovibrio</taxon>
    </lineage>
</organism>
<dbReference type="AlphaFoldDB" id="A0A1Z3NC52"/>
<proteinExistence type="predicted"/>
<gene>
    <name evidence="1" type="ORF">B9G79_16355</name>
</gene>
<sequence length="322" mass="36270">MKFGAKKIALGISTLAVVGAGAWYFVFSNRKPSGTSVGLTNWEQLKKTHNGAVRTHMDSPAGKAWTGKNFENLKQSFGVEKSKRDNERFFRASIYILDAAKIEWLESDQVGLNDLKLHIARFICQDRAQLVGDDAKAVRYAVSVLTKLGVDEESRKVLEKTYLSTKDANQKDSISELLIAMDPMPALAKKELDKDIAPKGNILEGLRLLTKVKDEHFKRNSLTKIYQNYGSYPEKVRPRVFKHLVIHRKDVDGDLKKYLAKKVDLESEEKTDAFLTGLRALGVADQYKSELSKIVEGSPHPHMRTFAEVLLSEVQMKDKGMQ</sequence>
<dbReference type="Proteomes" id="UP000197003">
    <property type="component" value="Chromosome"/>
</dbReference>
<evidence type="ECO:0000313" key="2">
    <source>
        <dbReference type="Proteomes" id="UP000197003"/>
    </source>
</evidence>
<dbReference type="OrthoDB" id="9342697at2"/>
<accession>A0A1Z3NC52</accession>
<dbReference type="EMBL" id="CP020946">
    <property type="protein sequence ID" value="ASD65027.1"/>
    <property type="molecule type" value="Genomic_DNA"/>
</dbReference>